<sequence length="627" mass="71697">MTSLSVSRRFAVLVGVDFYQDNKGREYENGNSVSLSHLQGATNDVKQIQILLENQFGFTEPVVLTSSRSELDPSIPSEPEDEWPTHSNIKKAFDNIYDKASSGDVFFFHFSGHGAPLRTISSSPSDGRPNDPSLMTADYCCRNPAIRGWELNQWLQRFNEKSVRVVVLLDSCYSGGAWRTDNLFRSPENWTPPPNLPADEAAIQGSQRKPGHRDVDLSISWDINPKEFTLITACQSSEKVAEIFHSGSSYGVFIFVFKTYLENISNLPTSYRAILDYAIVELVFLKDYEPSLALPIIEKLQGDILEFFVGKVYAIKERTEFITASTTSSVIVSVFEVNDFESKARVIRGFIQGQPQTIELLPWRWSSEKPLNIIVDRILGFTFQEKLFSEIEKRISGNIRYLFNPELDYSKKYNSQANWFELRAKENGEISIFGPEKLLGHKGPVRGWNAKGENYERARESAVALAHLLRFGQILDLQNESQDTKPFRANIKSQGDKKLRYEFQNEEDEELYVAVVILGPGYNIKQLFPTTDTFHVVPPNRKKCFPFKLEVPPMLILNGETSQNYKHRDIIRTVVTRGKRLSLKSMELPHIWSAEQGDYKRPTDQSRDGNLVDDFGWWIQDEQMFSQ</sequence>
<evidence type="ECO:0000256" key="2">
    <source>
        <dbReference type="SAM" id="MobiDB-lite"/>
    </source>
</evidence>
<dbReference type="PANTHER" id="PTHR48104:SF30">
    <property type="entry name" value="METACASPASE-1"/>
    <property type="match status" value="1"/>
</dbReference>
<dbReference type="PANTHER" id="PTHR48104">
    <property type="entry name" value="METACASPASE-4"/>
    <property type="match status" value="1"/>
</dbReference>
<evidence type="ECO:0000313" key="5">
    <source>
        <dbReference type="Proteomes" id="UP000297299"/>
    </source>
</evidence>
<comment type="similarity">
    <text evidence="1">Belongs to the peptidase C14B family.</text>
</comment>
<dbReference type="GO" id="GO:0006508">
    <property type="term" value="P:proteolysis"/>
    <property type="evidence" value="ECO:0007669"/>
    <property type="project" value="InterPro"/>
</dbReference>
<evidence type="ECO:0000259" key="3">
    <source>
        <dbReference type="Pfam" id="PF00656"/>
    </source>
</evidence>
<proteinExistence type="inferred from homology"/>
<dbReference type="AlphaFoldDB" id="A0A4Y8CE71"/>
<evidence type="ECO:0000313" key="4">
    <source>
        <dbReference type="EMBL" id="TEY25151.1"/>
    </source>
</evidence>
<evidence type="ECO:0000256" key="1">
    <source>
        <dbReference type="ARBA" id="ARBA00009005"/>
    </source>
</evidence>
<accession>A0A4Y8CE71</accession>
<dbReference type="GO" id="GO:0004197">
    <property type="term" value="F:cysteine-type endopeptidase activity"/>
    <property type="evidence" value="ECO:0007669"/>
    <property type="project" value="InterPro"/>
</dbReference>
<protein>
    <recommendedName>
        <fullName evidence="3">Peptidase C14 caspase domain-containing protein</fullName>
    </recommendedName>
</protein>
<dbReference type="OrthoDB" id="3223806at2759"/>
<reference evidence="4 5" key="1">
    <citation type="submission" date="2017-11" db="EMBL/GenBank/DDBJ databases">
        <title>Comparative genomics of Botrytis spp.</title>
        <authorList>
            <person name="Valero-Jimenez C.A."/>
            <person name="Tapia P."/>
            <person name="Veloso J."/>
            <person name="Silva-Moreno E."/>
            <person name="Staats M."/>
            <person name="Valdes J.H."/>
            <person name="Van Kan J.A.L."/>
        </authorList>
    </citation>
    <scope>NUCLEOTIDE SEQUENCE [LARGE SCALE GENOMIC DNA]</scope>
    <source>
        <strain evidence="4 5">MUCL2830</strain>
    </source>
</reference>
<name>A0A4Y8CE71_9HELO</name>
<dbReference type="InterPro" id="IPR050452">
    <property type="entry name" value="Metacaspase"/>
</dbReference>
<dbReference type="Pfam" id="PF00656">
    <property type="entry name" value="Peptidase_C14"/>
    <property type="match status" value="1"/>
</dbReference>
<organism evidence="4 5">
    <name type="scientific">Botryotinia calthae</name>
    <dbReference type="NCBI Taxonomy" id="38488"/>
    <lineage>
        <taxon>Eukaryota</taxon>
        <taxon>Fungi</taxon>
        <taxon>Dikarya</taxon>
        <taxon>Ascomycota</taxon>
        <taxon>Pezizomycotina</taxon>
        <taxon>Leotiomycetes</taxon>
        <taxon>Helotiales</taxon>
        <taxon>Sclerotiniaceae</taxon>
        <taxon>Botryotinia</taxon>
    </lineage>
</organism>
<dbReference type="Proteomes" id="UP000297299">
    <property type="component" value="Unassembled WGS sequence"/>
</dbReference>
<feature type="region of interest" description="Disordered" evidence="2">
    <location>
        <begin position="188"/>
        <end position="212"/>
    </location>
</feature>
<dbReference type="Gene3D" id="3.40.50.1460">
    <property type="match status" value="1"/>
</dbReference>
<dbReference type="EMBL" id="PHWZ01001323">
    <property type="protein sequence ID" value="TEY25151.1"/>
    <property type="molecule type" value="Genomic_DNA"/>
</dbReference>
<comment type="caution">
    <text evidence="4">The sequence shown here is derived from an EMBL/GenBank/DDBJ whole genome shotgun (WGS) entry which is preliminary data.</text>
</comment>
<dbReference type="InterPro" id="IPR011600">
    <property type="entry name" value="Pept_C14_caspase"/>
</dbReference>
<feature type="domain" description="Peptidase C14 caspase" evidence="3">
    <location>
        <begin position="8"/>
        <end position="275"/>
    </location>
</feature>
<keyword evidence="5" id="KW-1185">Reference proteome</keyword>
<dbReference type="GO" id="GO:0005737">
    <property type="term" value="C:cytoplasm"/>
    <property type="evidence" value="ECO:0007669"/>
    <property type="project" value="TreeGrafter"/>
</dbReference>
<gene>
    <name evidence="4" type="ORF">BOTCAL_1327g00010</name>
</gene>